<evidence type="ECO:0000256" key="1">
    <source>
        <dbReference type="ARBA" id="ARBA00004141"/>
    </source>
</evidence>
<keyword evidence="4" id="KW-0472">Membrane</keyword>
<dbReference type="RefSeq" id="WP_092260029.1">
    <property type="nucleotide sequence ID" value="NZ_CP047199.1"/>
</dbReference>
<evidence type="ECO:0000256" key="5">
    <source>
        <dbReference type="SAM" id="MobiDB-lite"/>
    </source>
</evidence>
<evidence type="ECO:0000256" key="4">
    <source>
        <dbReference type="ARBA" id="ARBA00023136"/>
    </source>
</evidence>
<accession>A0A1H9VCD1</accession>
<feature type="region of interest" description="Disordered" evidence="5">
    <location>
        <begin position="254"/>
        <end position="303"/>
    </location>
</feature>
<evidence type="ECO:0000256" key="2">
    <source>
        <dbReference type="ARBA" id="ARBA00022692"/>
    </source>
</evidence>
<sequence length="303" mass="32976">MIRKIARPMLASVYIADGVDSVVNSSEHVESSERFLKQVRSVVPAEYQRYVPKDAELVAQALGGTKVGAGALYALGKAPRFAAGTLAITAIPTLLGRHAFWEADSAEEKSARRNGALTSVALLGGLFLATADTAGKPGLAWRTKKAAQTANKKVQAALPTQSESEKALSNAQNWIQDTTEKVTTQAQEAGKQVSNYVDDNKDDWIDTASKWVDNAKETTGQFLNSAGDKTSDWLDEVNKDTKQARKAIVKKANKAQQQADKALQKASRDIKSGRARKRADKKAEKLQKRANKAVDRARKRLDK</sequence>
<reference evidence="7" key="1">
    <citation type="submission" date="2016-10" db="EMBL/GenBank/DDBJ databases">
        <authorList>
            <person name="Varghese N."/>
            <person name="Submissions S."/>
        </authorList>
    </citation>
    <scope>NUCLEOTIDE SEQUENCE [LARGE SCALE GENOMIC DNA]</scope>
    <source>
        <strain evidence="7">DSM 20524</strain>
    </source>
</reference>
<keyword evidence="2" id="KW-0812">Transmembrane</keyword>
<proteinExistence type="predicted"/>
<dbReference type="Proteomes" id="UP000198929">
    <property type="component" value="Unassembled WGS sequence"/>
</dbReference>
<protein>
    <submittedName>
        <fullName evidence="6">DoxX protein</fullName>
    </submittedName>
</protein>
<keyword evidence="7" id="KW-1185">Reference proteome</keyword>
<dbReference type="InterPro" id="IPR032808">
    <property type="entry name" value="DoxX"/>
</dbReference>
<dbReference type="STRING" id="1121357.SAMN05661109_02153"/>
<dbReference type="Pfam" id="PF07681">
    <property type="entry name" value="DoxX"/>
    <property type="match status" value="1"/>
</dbReference>
<keyword evidence="3" id="KW-1133">Transmembrane helix</keyword>
<organism evidence="6 7">
    <name type="scientific">Corynebacterium cystitidis DSM 20524</name>
    <dbReference type="NCBI Taxonomy" id="1121357"/>
    <lineage>
        <taxon>Bacteria</taxon>
        <taxon>Bacillati</taxon>
        <taxon>Actinomycetota</taxon>
        <taxon>Actinomycetes</taxon>
        <taxon>Mycobacteriales</taxon>
        <taxon>Corynebacteriaceae</taxon>
        <taxon>Corynebacterium</taxon>
    </lineage>
</organism>
<feature type="compositionally biased region" description="Basic and acidic residues" evidence="5">
    <location>
        <begin position="262"/>
        <end position="272"/>
    </location>
</feature>
<name>A0A1H9VCD1_9CORY</name>
<evidence type="ECO:0000313" key="7">
    <source>
        <dbReference type="Proteomes" id="UP000198929"/>
    </source>
</evidence>
<evidence type="ECO:0000256" key="3">
    <source>
        <dbReference type="ARBA" id="ARBA00022989"/>
    </source>
</evidence>
<gene>
    <name evidence="6" type="ORF">SAMN05661109_02153</name>
</gene>
<dbReference type="EMBL" id="FOGQ01000011">
    <property type="protein sequence ID" value="SES18887.1"/>
    <property type="molecule type" value="Genomic_DNA"/>
</dbReference>
<comment type="subcellular location">
    <subcellularLocation>
        <location evidence="1">Membrane</location>
        <topology evidence="1">Multi-pass membrane protein</topology>
    </subcellularLocation>
</comment>
<evidence type="ECO:0000313" key="6">
    <source>
        <dbReference type="EMBL" id="SES18887.1"/>
    </source>
</evidence>
<feature type="compositionally biased region" description="Basic and acidic residues" evidence="5">
    <location>
        <begin position="281"/>
        <end position="303"/>
    </location>
</feature>
<dbReference type="AlphaFoldDB" id="A0A1H9VCD1"/>